<dbReference type="EMBL" id="CM042017">
    <property type="protein sequence ID" value="KAI3689788.1"/>
    <property type="molecule type" value="Genomic_DNA"/>
</dbReference>
<organism evidence="1 2">
    <name type="scientific">Cichorium intybus</name>
    <name type="common">Chicory</name>
    <dbReference type="NCBI Taxonomy" id="13427"/>
    <lineage>
        <taxon>Eukaryota</taxon>
        <taxon>Viridiplantae</taxon>
        <taxon>Streptophyta</taxon>
        <taxon>Embryophyta</taxon>
        <taxon>Tracheophyta</taxon>
        <taxon>Spermatophyta</taxon>
        <taxon>Magnoliopsida</taxon>
        <taxon>eudicotyledons</taxon>
        <taxon>Gunneridae</taxon>
        <taxon>Pentapetalae</taxon>
        <taxon>asterids</taxon>
        <taxon>campanulids</taxon>
        <taxon>Asterales</taxon>
        <taxon>Asteraceae</taxon>
        <taxon>Cichorioideae</taxon>
        <taxon>Cichorieae</taxon>
        <taxon>Cichoriinae</taxon>
        <taxon>Cichorium</taxon>
    </lineage>
</organism>
<name>A0ACB8YWL6_CICIN</name>
<sequence length="93" mass="10654">MPLFDPPRHDSADTIRRTLDLGVNVKMITGLKWHSTSEMASDLGNESGSSRAKRTLLMKHETETKSNAYWLGLIAHLQAYEEYIVYQRFDKAI</sequence>
<keyword evidence="2" id="KW-1185">Reference proteome</keyword>
<dbReference type="Proteomes" id="UP001055811">
    <property type="component" value="Linkage Group LG09"/>
</dbReference>
<accession>A0ACB8YWL6</accession>
<proteinExistence type="predicted"/>
<evidence type="ECO:0000313" key="1">
    <source>
        <dbReference type="EMBL" id="KAI3689788.1"/>
    </source>
</evidence>
<comment type="caution">
    <text evidence="1">The sequence shown here is derived from an EMBL/GenBank/DDBJ whole genome shotgun (WGS) entry which is preliminary data.</text>
</comment>
<evidence type="ECO:0000313" key="2">
    <source>
        <dbReference type="Proteomes" id="UP001055811"/>
    </source>
</evidence>
<reference evidence="1 2" key="2">
    <citation type="journal article" date="2022" name="Mol. Ecol. Resour.">
        <title>The genomes of chicory, endive, great burdock and yacon provide insights into Asteraceae paleo-polyploidization history and plant inulin production.</title>
        <authorList>
            <person name="Fan W."/>
            <person name="Wang S."/>
            <person name="Wang H."/>
            <person name="Wang A."/>
            <person name="Jiang F."/>
            <person name="Liu H."/>
            <person name="Zhao H."/>
            <person name="Xu D."/>
            <person name="Zhang Y."/>
        </authorList>
    </citation>
    <scope>NUCLEOTIDE SEQUENCE [LARGE SCALE GENOMIC DNA]</scope>
    <source>
        <strain evidence="2">cv. Punajuju</strain>
        <tissue evidence="1">Leaves</tissue>
    </source>
</reference>
<reference evidence="2" key="1">
    <citation type="journal article" date="2022" name="Mol. Ecol. Resour.">
        <title>The genomes of chicory, endive, great burdock and yacon provide insights into Asteraceae palaeo-polyploidization history and plant inulin production.</title>
        <authorList>
            <person name="Fan W."/>
            <person name="Wang S."/>
            <person name="Wang H."/>
            <person name="Wang A."/>
            <person name="Jiang F."/>
            <person name="Liu H."/>
            <person name="Zhao H."/>
            <person name="Xu D."/>
            <person name="Zhang Y."/>
        </authorList>
    </citation>
    <scope>NUCLEOTIDE SEQUENCE [LARGE SCALE GENOMIC DNA]</scope>
    <source>
        <strain evidence="2">cv. Punajuju</strain>
    </source>
</reference>
<gene>
    <name evidence="1" type="ORF">L2E82_47757</name>
</gene>
<protein>
    <submittedName>
        <fullName evidence="1">Uncharacterized protein</fullName>
    </submittedName>
</protein>